<evidence type="ECO:0000256" key="1">
    <source>
        <dbReference type="PROSITE-ProRule" id="PRU00409"/>
    </source>
</evidence>
<sequence>MLAQSAVRAEMRPVSIDLYADRETRACSESCEAVNAAGIGFERESVLQAAERLAPAGQGYALVYGSGVDADPEILEALARGRILYGNPPEILYSLKSPDAFFQLLGEHDIPYPESSRTRPPDPENWLLKSGRSEGGKGVRFCGRAEPGPTDYYQRRLPGRAMSALFLANGESARIIGFNTLWTADHGAGRPFLFAGAINRADLLPEQRRQVKAYITRLIRALPLKGLNSLDFMLDGEMCRVLEINPRPSATMALYDGDFSRGLLAEHIRACRAEIPETAETCGVVRAFKVFFAARDLEISGDMAWPDWCTDRPVSGTRIGAGQPVCTVCAEGNDRSGVERSIELRLSELRKRLYAVRS</sequence>
<name>A0A250KUI4_9GAMM</name>
<keyword evidence="1" id="KW-0067">ATP-binding</keyword>
<dbReference type="InterPro" id="IPR003806">
    <property type="entry name" value="ATP-grasp_PylC-type"/>
</dbReference>
<dbReference type="Proteomes" id="UP000266313">
    <property type="component" value="Chromosome"/>
</dbReference>
<dbReference type="PIRSF" id="PIRSF016817">
    <property type="entry name" value="UCP016817_carboligase"/>
    <property type="match status" value="1"/>
</dbReference>
<accession>A0A250KUI4</accession>
<dbReference type="GO" id="GO:0046872">
    <property type="term" value="F:metal ion binding"/>
    <property type="evidence" value="ECO:0007669"/>
    <property type="project" value="InterPro"/>
</dbReference>
<dbReference type="Gene3D" id="3.30.470.20">
    <property type="entry name" value="ATP-grasp fold, B domain"/>
    <property type="match status" value="1"/>
</dbReference>
<dbReference type="KEGG" id="mmai:sS8_3395"/>
<protein>
    <recommendedName>
        <fullName evidence="2">ATP-grasp domain-containing protein</fullName>
    </recommendedName>
</protein>
<evidence type="ECO:0000259" key="2">
    <source>
        <dbReference type="PROSITE" id="PS50975"/>
    </source>
</evidence>
<keyword evidence="1" id="KW-0547">Nucleotide-binding</keyword>
<organism evidence="3 4">
    <name type="scientific">Methylocaldum marinum</name>
    <dbReference type="NCBI Taxonomy" id="1432792"/>
    <lineage>
        <taxon>Bacteria</taxon>
        <taxon>Pseudomonadati</taxon>
        <taxon>Pseudomonadota</taxon>
        <taxon>Gammaproteobacteria</taxon>
        <taxon>Methylococcales</taxon>
        <taxon>Methylococcaceae</taxon>
        <taxon>Methylocaldum</taxon>
    </lineage>
</organism>
<evidence type="ECO:0000313" key="4">
    <source>
        <dbReference type="Proteomes" id="UP000266313"/>
    </source>
</evidence>
<feature type="domain" description="ATP-grasp" evidence="2">
    <location>
        <begin position="201"/>
        <end position="272"/>
    </location>
</feature>
<dbReference type="EMBL" id="AP017928">
    <property type="protein sequence ID" value="BBA35333.1"/>
    <property type="molecule type" value="Genomic_DNA"/>
</dbReference>
<gene>
    <name evidence="3" type="ORF">sS8_3395</name>
</gene>
<reference evidence="3 4" key="1">
    <citation type="submission" date="2016-12" db="EMBL/GenBank/DDBJ databases">
        <title>Genome sequencing of Methylocaldum marinum.</title>
        <authorList>
            <person name="Takeuchi M."/>
            <person name="Kamagata Y."/>
            <person name="Hiraoka S."/>
            <person name="Oshima K."/>
            <person name="Hattori M."/>
            <person name="Iwasaki W."/>
        </authorList>
    </citation>
    <scope>NUCLEOTIDE SEQUENCE [LARGE SCALE GENOMIC DNA]</scope>
    <source>
        <strain evidence="3 4">S8</strain>
    </source>
</reference>
<keyword evidence="4" id="KW-1185">Reference proteome</keyword>
<dbReference type="InterPro" id="IPR011761">
    <property type="entry name" value="ATP-grasp"/>
</dbReference>
<proteinExistence type="predicted"/>
<dbReference type="AlphaFoldDB" id="A0A250KUI4"/>
<evidence type="ECO:0000313" key="3">
    <source>
        <dbReference type="EMBL" id="BBA35333.1"/>
    </source>
</evidence>
<dbReference type="InterPro" id="IPR016677">
    <property type="entry name" value="UCP016817_carboligase"/>
</dbReference>
<dbReference type="Pfam" id="PF02655">
    <property type="entry name" value="ATP-grasp_3"/>
    <property type="match status" value="1"/>
</dbReference>
<dbReference type="SUPFAM" id="SSF56059">
    <property type="entry name" value="Glutathione synthetase ATP-binding domain-like"/>
    <property type="match status" value="1"/>
</dbReference>
<dbReference type="PROSITE" id="PS50975">
    <property type="entry name" value="ATP_GRASP"/>
    <property type="match status" value="1"/>
</dbReference>
<dbReference type="GO" id="GO:0005524">
    <property type="term" value="F:ATP binding"/>
    <property type="evidence" value="ECO:0007669"/>
    <property type="project" value="UniProtKB-UniRule"/>
</dbReference>